<protein>
    <recommendedName>
        <fullName evidence="1">Stress-response A/B barrel domain-containing protein</fullName>
    </recommendedName>
</protein>
<dbReference type="Gene3D" id="3.30.70.100">
    <property type="match status" value="1"/>
</dbReference>
<accession>A0ABQ9NGM1</accession>
<proteinExistence type="predicted"/>
<keyword evidence="3" id="KW-1185">Reference proteome</keyword>
<dbReference type="SMART" id="SM00886">
    <property type="entry name" value="Dabb"/>
    <property type="match status" value="1"/>
</dbReference>
<gene>
    <name evidence="2" type="ORF">H2201_008271</name>
</gene>
<dbReference type="InterPro" id="IPR013097">
    <property type="entry name" value="Dabb"/>
</dbReference>
<feature type="domain" description="Stress-response A/B barrel" evidence="1">
    <location>
        <begin position="5"/>
        <end position="101"/>
    </location>
</feature>
<dbReference type="Pfam" id="PF07876">
    <property type="entry name" value="Dabb"/>
    <property type="match status" value="1"/>
</dbReference>
<dbReference type="SUPFAM" id="SSF54909">
    <property type="entry name" value="Dimeric alpha+beta barrel"/>
    <property type="match status" value="1"/>
</dbReference>
<dbReference type="PROSITE" id="PS51502">
    <property type="entry name" value="S_R_A_B_BARREL"/>
    <property type="match status" value="1"/>
</dbReference>
<comment type="caution">
    <text evidence="2">The sequence shown here is derived from an EMBL/GenBank/DDBJ whole genome shotgun (WGS) entry which is preliminary data.</text>
</comment>
<sequence>MSKSIYRVTLFKLPKEEDINAILPKYSALQNEAKMEGHPYILSASATRTHQDPRNQGFTVCATTTFASLDDMRYYDNECEAHGAIKAFLKPRVEGPPLMVYMDKE</sequence>
<evidence type="ECO:0000313" key="3">
    <source>
        <dbReference type="Proteomes" id="UP001172684"/>
    </source>
</evidence>
<organism evidence="2 3">
    <name type="scientific">Coniosporium apollinis</name>
    <dbReference type="NCBI Taxonomy" id="61459"/>
    <lineage>
        <taxon>Eukaryota</taxon>
        <taxon>Fungi</taxon>
        <taxon>Dikarya</taxon>
        <taxon>Ascomycota</taxon>
        <taxon>Pezizomycotina</taxon>
        <taxon>Dothideomycetes</taxon>
        <taxon>Dothideomycetes incertae sedis</taxon>
        <taxon>Coniosporium</taxon>
    </lineage>
</organism>
<dbReference type="InterPro" id="IPR011008">
    <property type="entry name" value="Dimeric_a/b-barrel"/>
</dbReference>
<evidence type="ECO:0000259" key="1">
    <source>
        <dbReference type="PROSITE" id="PS51502"/>
    </source>
</evidence>
<evidence type="ECO:0000313" key="2">
    <source>
        <dbReference type="EMBL" id="KAJ9657190.1"/>
    </source>
</evidence>
<dbReference type="Proteomes" id="UP001172684">
    <property type="component" value="Unassembled WGS sequence"/>
</dbReference>
<name>A0ABQ9NGM1_9PEZI</name>
<dbReference type="EMBL" id="JAPDRL010000106">
    <property type="protein sequence ID" value="KAJ9657190.1"/>
    <property type="molecule type" value="Genomic_DNA"/>
</dbReference>
<reference evidence="2" key="1">
    <citation type="submission" date="2022-10" db="EMBL/GenBank/DDBJ databases">
        <title>Culturing micro-colonial fungi from biological soil crusts in the Mojave desert and describing Neophaeococcomyces mojavensis, and introducing the new genera and species Taxawa tesnikishii.</title>
        <authorList>
            <person name="Kurbessoian T."/>
            <person name="Stajich J.E."/>
        </authorList>
    </citation>
    <scope>NUCLEOTIDE SEQUENCE</scope>
    <source>
        <strain evidence="2">TK_1</strain>
    </source>
</reference>